<evidence type="ECO:0000259" key="1">
    <source>
        <dbReference type="SMART" id="SM00507"/>
    </source>
</evidence>
<dbReference type="GO" id="GO:0003676">
    <property type="term" value="F:nucleic acid binding"/>
    <property type="evidence" value="ECO:0007669"/>
    <property type="project" value="InterPro"/>
</dbReference>
<comment type="caution">
    <text evidence="2">The sequence shown here is derived from an EMBL/GenBank/DDBJ whole genome shotgun (WGS) entry which is preliminary data.</text>
</comment>
<dbReference type="Proteomes" id="UP000093898">
    <property type="component" value="Unassembled WGS sequence"/>
</dbReference>
<dbReference type="CDD" id="cd00085">
    <property type="entry name" value="HNHc"/>
    <property type="match status" value="1"/>
</dbReference>
<dbReference type="InterPro" id="IPR002711">
    <property type="entry name" value="HNH"/>
</dbReference>
<reference evidence="2 3" key="1">
    <citation type="submission" date="2016-06" db="EMBL/GenBank/DDBJ databases">
        <authorList>
            <person name="Kjaerup R.B."/>
            <person name="Dalgaard T.S."/>
            <person name="Juul-Madsen H.R."/>
        </authorList>
    </citation>
    <scope>NUCLEOTIDE SEQUENCE [LARGE SCALE GENOMIC DNA]</scope>
    <source>
        <strain evidence="2 3">1127319.6</strain>
    </source>
</reference>
<proteinExistence type="predicted"/>
<feature type="domain" description="HNH nuclease" evidence="1">
    <location>
        <begin position="11"/>
        <end position="62"/>
    </location>
</feature>
<evidence type="ECO:0000313" key="3">
    <source>
        <dbReference type="Proteomes" id="UP000093898"/>
    </source>
</evidence>
<protein>
    <recommendedName>
        <fullName evidence="1">HNH nuclease domain-containing protein</fullName>
    </recommendedName>
</protein>
<accession>A0A1A3GMI4</accession>
<dbReference type="Gene3D" id="1.10.30.50">
    <property type="match status" value="1"/>
</dbReference>
<evidence type="ECO:0000313" key="2">
    <source>
        <dbReference type="EMBL" id="OBJ36564.1"/>
    </source>
</evidence>
<dbReference type="Pfam" id="PF01844">
    <property type="entry name" value="HNH"/>
    <property type="match status" value="1"/>
</dbReference>
<dbReference type="GO" id="GO:0008270">
    <property type="term" value="F:zinc ion binding"/>
    <property type="evidence" value="ECO:0007669"/>
    <property type="project" value="InterPro"/>
</dbReference>
<dbReference type="InterPro" id="IPR003615">
    <property type="entry name" value="HNH_nuc"/>
</dbReference>
<organism evidence="2 3">
    <name type="scientific">Mycolicibacterium mucogenicum</name>
    <name type="common">Mycobacterium mucogenicum</name>
    <dbReference type="NCBI Taxonomy" id="56689"/>
    <lineage>
        <taxon>Bacteria</taxon>
        <taxon>Bacillati</taxon>
        <taxon>Actinomycetota</taxon>
        <taxon>Actinomycetes</taxon>
        <taxon>Mycobacteriales</taxon>
        <taxon>Mycobacteriaceae</taxon>
        <taxon>Mycolicibacterium</taxon>
    </lineage>
</organism>
<gene>
    <name evidence="2" type="ORF">A5630_06845</name>
</gene>
<sequence>MSSRKDIPAELVRQLMIEAGYRCAIPRCRTAEPLEIEHIDDYAKVKTHEFSNMLVLCRNCHGRKGKGPRKIDRKALRIIKQYLGIVNQRYNDVERRILEHFVDDADASSVTPPETPVLFGYLLKDGLIEGLPGAAVPDALWGTTASSEDEFFFTRGYALTERGHEFVAQLRDNIAN</sequence>
<dbReference type="RefSeq" id="WP_064985863.1">
    <property type="nucleotide sequence ID" value="NZ_LZLC01000245.1"/>
</dbReference>
<dbReference type="SMART" id="SM00507">
    <property type="entry name" value="HNHc"/>
    <property type="match status" value="1"/>
</dbReference>
<dbReference type="GO" id="GO:0004519">
    <property type="term" value="F:endonuclease activity"/>
    <property type="evidence" value="ECO:0007669"/>
    <property type="project" value="InterPro"/>
</dbReference>
<dbReference type="EMBL" id="LZLC01000245">
    <property type="protein sequence ID" value="OBJ36564.1"/>
    <property type="molecule type" value="Genomic_DNA"/>
</dbReference>
<name>A0A1A3GMI4_MYCMU</name>
<dbReference type="AlphaFoldDB" id="A0A1A3GMI4"/>